<dbReference type="Proteomes" id="UP001180020">
    <property type="component" value="Unassembled WGS sequence"/>
</dbReference>
<comment type="caution">
    <text evidence="5">The sequence shown here is derived from an EMBL/GenBank/DDBJ whole genome shotgun (WGS) entry which is preliminary data.</text>
</comment>
<dbReference type="Pfam" id="PF06943">
    <property type="entry name" value="zf-LSD1"/>
    <property type="match status" value="2"/>
</dbReference>
<keyword evidence="6" id="KW-1185">Reference proteome</keyword>
<evidence type="ECO:0000256" key="3">
    <source>
        <dbReference type="SAM" id="MobiDB-lite"/>
    </source>
</evidence>
<accession>A0AAV9FJL8</accession>
<evidence type="ECO:0000313" key="5">
    <source>
        <dbReference type="EMBL" id="KAK1325861.1"/>
    </source>
</evidence>
<feature type="region of interest" description="Disordered" evidence="3">
    <location>
        <begin position="94"/>
        <end position="118"/>
    </location>
</feature>
<dbReference type="PANTHER" id="PTHR31747:SF17">
    <property type="entry name" value="PROTEIN LOL2"/>
    <property type="match status" value="1"/>
</dbReference>
<evidence type="ECO:0000256" key="2">
    <source>
        <dbReference type="ARBA" id="ARBA00023242"/>
    </source>
</evidence>
<gene>
    <name evidence="5" type="primary">LOL2</name>
    <name evidence="5" type="ORF">QJS10_CPA01g02014</name>
</gene>
<reference evidence="5" key="2">
    <citation type="submission" date="2023-06" db="EMBL/GenBank/DDBJ databases">
        <authorList>
            <person name="Ma L."/>
            <person name="Liu K.-W."/>
            <person name="Li Z."/>
            <person name="Hsiao Y.-Y."/>
            <person name="Qi Y."/>
            <person name="Fu T."/>
            <person name="Tang G."/>
            <person name="Zhang D."/>
            <person name="Sun W.-H."/>
            <person name="Liu D.-K."/>
            <person name="Li Y."/>
            <person name="Chen G.-Z."/>
            <person name="Liu X.-D."/>
            <person name="Liao X.-Y."/>
            <person name="Jiang Y.-T."/>
            <person name="Yu X."/>
            <person name="Hao Y."/>
            <person name="Huang J."/>
            <person name="Zhao X.-W."/>
            <person name="Ke S."/>
            <person name="Chen Y.-Y."/>
            <person name="Wu W.-L."/>
            <person name="Hsu J.-L."/>
            <person name="Lin Y.-F."/>
            <person name="Huang M.-D."/>
            <person name="Li C.-Y."/>
            <person name="Huang L."/>
            <person name="Wang Z.-W."/>
            <person name="Zhao X."/>
            <person name="Zhong W.-Y."/>
            <person name="Peng D.-H."/>
            <person name="Ahmad S."/>
            <person name="Lan S."/>
            <person name="Zhang J.-S."/>
            <person name="Tsai W.-C."/>
            <person name="Van De Peer Y."/>
            <person name="Liu Z.-J."/>
        </authorList>
    </citation>
    <scope>NUCLEOTIDE SEQUENCE</scope>
    <source>
        <strain evidence="5">CP</strain>
        <tissue evidence="5">Leaves</tissue>
    </source>
</reference>
<protein>
    <submittedName>
        <fullName evidence="5">Protein LOL2</fullName>
    </submittedName>
</protein>
<dbReference type="InterPro" id="IPR005735">
    <property type="entry name" value="Znf_LSD1"/>
</dbReference>
<comment type="subcellular location">
    <subcellularLocation>
        <location evidence="1">Nucleus</location>
    </subcellularLocation>
</comment>
<dbReference type="NCBIfam" id="TIGR01053">
    <property type="entry name" value="LSD1"/>
    <property type="match status" value="2"/>
</dbReference>
<evidence type="ECO:0000313" key="6">
    <source>
        <dbReference type="Proteomes" id="UP001180020"/>
    </source>
</evidence>
<proteinExistence type="predicted"/>
<sequence>MMPPPPLPLHPPQGGQKLQPPVELGQMVCGSCRRLLSYPQGATRVKCACCKTVNAVLEAHQIGNVKCRNCKVLLMYPYGAPSVKCSCCHSVTGIGDHNRRPPLSVQVGPPPRSSDFVR</sequence>
<keyword evidence="2" id="KW-0539">Nucleus</keyword>
<feature type="domain" description="Zinc finger LSD1-type" evidence="4">
    <location>
        <begin position="29"/>
        <end position="53"/>
    </location>
</feature>
<organism evidence="5 6">
    <name type="scientific">Acorus calamus</name>
    <name type="common">Sweet flag</name>
    <dbReference type="NCBI Taxonomy" id="4465"/>
    <lineage>
        <taxon>Eukaryota</taxon>
        <taxon>Viridiplantae</taxon>
        <taxon>Streptophyta</taxon>
        <taxon>Embryophyta</taxon>
        <taxon>Tracheophyta</taxon>
        <taxon>Spermatophyta</taxon>
        <taxon>Magnoliopsida</taxon>
        <taxon>Liliopsida</taxon>
        <taxon>Acoraceae</taxon>
        <taxon>Acorus</taxon>
    </lineage>
</organism>
<name>A0AAV9FJL8_ACOCL</name>
<evidence type="ECO:0000259" key="4">
    <source>
        <dbReference type="Pfam" id="PF06943"/>
    </source>
</evidence>
<dbReference type="GO" id="GO:0005634">
    <property type="term" value="C:nucleus"/>
    <property type="evidence" value="ECO:0007669"/>
    <property type="project" value="UniProtKB-SubCell"/>
</dbReference>
<dbReference type="InterPro" id="IPR040319">
    <property type="entry name" value="LSD1-like"/>
</dbReference>
<evidence type="ECO:0000256" key="1">
    <source>
        <dbReference type="ARBA" id="ARBA00004123"/>
    </source>
</evidence>
<dbReference type="PANTHER" id="PTHR31747">
    <property type="entry name" value="PROTEIN LSD1"/>
    <property type="match status" value="1"/>
</dbReference>
<feature type="domain" description="Zinc finger LSD1-type" evidence="4">
    <location>
        <begin position="67"/>
        <end position="91"/>
    </location>
</feature>
<dbReference type="EMBL" id="JAUJYO010000001">
    <property type="protein sequence ID" value="KAK1325861.1"/>
    <property type="molecule type" value="Genomic_DNA"/>
</dbReference>
<reference evidence="5" key="1">
    <citation type="journal article" date="2023" name="Nat. Commun.">
        <title>Diploid and tetraploid genomes of Acorus and the evolution of monocots.</title>
        <authorList>
            <person name="Ma L."/>
            <person name="Liu K.W."/>
            <person name="Li Z."/>
            <person name="Hsiao Y.Y."/>
            <person name="Qi Y."/>
            <person name="Fu T."/>
            <person name="Tang G.D."/>
            <person name="Zhang D."/>
            <person name="Sun W.H."/>
            <person name="Liu D.K."/>
            <person name="Li Y."/>
            <person name="Chen G.Z."/>
            <person name="Liu X.D."/>
            <person name="Liao X.Y."/>
            <person name="Jiang Y.T."/>
            <person name="Yu X."/>
            <person name="Hao Y."/>
            <person name="Huang J."/>
            <person name="Zhao X.W."/>
            <person name="Ke S."/>
            <person name="Chen Y.Y."/>
            <person name="Wu W.L."/>
            <person name="Hsu J.L."/>
            <person name="Lin Y.F."/>
            <person name="Huang M.D."/>
            <person name="Li C.Y."/>
            <person name="Huang L."/>
            <person name="Wang Z.W."/>
            <person name="Zhao X."/>
            <person name="Zhong W.Y."/>
            <person name="Peng D.H."/>
            <person name="Ahmad S."/>
            <person name="Lan S."/>
            <person name="Zhang J.S."/>
            <person name="Tsai W.C."/>
            <person name="Van de Peer Y."/>
            <person name="Liu Z.J."/>
        </authorList>
    </citation>
    <scope>NUCLEOTIDE SEQUENCE</scope>
    <source>
        <strain evidence="5">CP</strain>
    </source>
</reference>
<dbReference type="AlphaFoldDB" id="A0AAV9FJL8"/>